<keyword evidence="4" id="KW-0645">Protease</keyword>
<dbReference type="RefSeq" id="WP_044282242.1">
    <property type="nucleotide sequence ID" value="NZ_JABAGI010000001.1"/>
</dbReference>
<dbReference type="PANTHER" id="PTHR30023:SF0">
    <property type="entry name" value="PENICILLIN-SENSITIVE CARBOXYPEPTIDASE A"/>
    <property type="match status" value="1"/>
</dbReference>
<dbReference type="GeneID" id="78110181"/>
<comment type="similarity">
    <text evidence="1">Belongs to the peptidase S13 family.</text>
</comment>
<protein>
    <submittedName>
        <fullName evidence="4">D-alanyl-D-alanine carboxypeptidase/D-alanyl-D-alanine-endopeptidase</fullName>
        <ecNumber evidence="4">3.4.16.4</ecNumber>
    </submittedName>
</protein>
<dbReference type="NCBIfam" id="TIGR00666">
    <property type="entry name" value="PBP4"/>
    <property type="match status" value="1"/>
</dbReference>
<dbReference type="Proteomes" id="UP000588369">
    <property type="component" value="Unassembled WGS sequence"/>
</dbReference>
<keyword evidence="3" id="KW-0472">Membrane</keyword>
<dbReference type="SUPFAM" id="SSF56601">
    <property type="entry name" value="beta-lactamase/transpeptidase-like"/>
    <property type="match status" value="1"/>
</dbReference>
<dbReference type="GO" id="GO:0009002">
    <property type="term" value="F:serine-type D-Ala-D-Ala carboxypeptidase activity"/>
    <property type="evidence" value="ECO:0007669"/>
    <property type="project" value="UniProtKB-EC"/>
</dbReference>
<dbReference type="Pfam" id="PF02113">
    <property type="entry name" value="Peptidase_S13"/>
    <property type="match status" value="2"/>
</dbReference>
<feature type="transmembrane region" description="Helical" evidence="3">
    <location>
        <begin position="27"/>
        <end position="47"/>
    </location>
</feature>
<dbReference type="PANTHER" id="PTHR30023">
    <property type="entry name" value="D-ALANYL-D-ALANINE CARBOXYPEPTIDASE"/>
    <property type="match status" value="1"/>
</dbReference>
<evidence type="ECO:0000256" key="2">
    <source>
        <dbReference type="ARBA" id="ARBA00022801"/>
    </source>
</evidence>
<keyword evidence="3" id="KW-0812">Transmembrane</keyword>
<dbReference type="InterPro" id="IPR000667">
    <property type="entry name" value="Peptidase_S13"/>
</dbReference>
<organism evidence="4 5">
    <name type="scientific">Bifidobacterium thermophilum</name>
    <dbReference type="NCBI Taxonomy" id="33905"/>
    <lineage>
        <taxon>Bacteria</taxon>
        <taxon>Bacillati</taxon>
        <taxon>Actinomycetota</taxon>
        <taxon>Actinomycetes</taxon>
        <taxon>Bifidobacteriales</taxon>
        <taxon>Bifidobacteriaceae</taxon>
        <taxon>Bifidobacterium</taxon>
    </lineage>
</organism>
<name>A0A7X9RM17_9BIFI</name>
<evidence type="ECO:0000313" key="5">
    <source>
        <dbReference type="Proteomes" id="UP000588369"/>
    </source>
</evidence>
<keyword evidence="4" id="KW-0121">Carboxypeptidase</keyword>
<dbReference type="EC" id="3.4.16.4" evidence="4"/>
<proteinExistence type="inferred from homology"/>
<evidence type="ECO:0000313" key="4">
    <source>
        <dbReference type="EMBL" id="NME61380.1"/>
    </source>
</evidence>
<sequence length="491" mass="51068">MTVRRKECVVGARVELRRQQRTQTNRLLRIAISSAVTMLLVIGYAIGDMTDVLPGVLTLSDVANPSYASPQSARAASVLTGKADRTRAIDATAAQQLIDAFAADPSVGTDFSIVIADAKGTVVASHEPQTQREPASTMKTLTALAASSVLDMGSTLETGAYLEGSGQSATVYLKGSGDMLLGSGQSDPNHVNGRAGLGTLASDTAAALNQRGITSVTLKYDDTVFADPRYPATIAKNNPGNMYYTAVSSMAVDGGRQWTADDKHDPDLFTSYPLLSMTPAVDAASTFAQRLTQYGITVNGSPSAQRVPQGLSPIATVQSATLAEIMAFTLRHSDNTLAEEFGRLLANATGNENSPTGATTAVKQELDKLGVSTNGLVMADCSGLSDGSRLTATTLVEVQERNVKIGAAVAQAEGLSIPGLVGTAKNRLTDQSVAGQLRVKTGSLAQVTSMAGNVSRTKGGLLSFAVIVNNPTNLYSARIAINTFMSSLAGL</sequence>
<dbReference type="PRINTS" id="PR00922">
    <property type="entry name" value="DADACBPTASE3"/>
</dbReference>
<dbReference type="GO" id="GO:0000270">
    <property type="term" value="P:peptidoglycan metabolic process"/>
    <property type="evidence" value="ECO:0007669"/>
    <property type="project" value="TreeGrafter"/>
</dbReference>
<dbReference type="AlphaFoldDB" id="A0A7X9RM17"/>
<reference evidence="4 5" key="1">
    <citation type="submission" date="2020-04" db="EMBL/GenBank/DDBJ databases">
        <authorList>
            <person name="Hitch T.C.A."/>
            <person name="Wylensek D."/>
            <person name="Clavel T."/>
        </authorList>
    </citation>
    <scope>NUCLEOTIDE SEQUENCE [LARGE SCALE GENOMIC DNA]</scope>
    <source>
        <strain evidence="4 5">BSM-130-P53-3C</strain>
    </source>
</reference>
<gene>
    <name evidence="4" type="primary">dacB</name>
    <name evidence="4" type="ORF">HF844_00965</name>
</gene>
<dbReference type="InterPro" id="IPR012338">
    <property type="entry name" value="Beta-lactam/transpept-like"/>
</dbReference>
<keyword evidence="2 4" id="KW-0378">Hydrolase</keyword>
<dbReference type="Gene3D" id="3.40.710.10">
    <property type="entry name" value="DD-peptidase/beta-lactamase superfamily"/>
    <property type="match status" value="2"/>
</dbReference>
<dbReference type="EMBL" id="JABAGI010000001">
    <property type="protein sequence ID" value="NME61380.1"/>
    <property type="molecule type" value="Genomic_DNA"/>
</dbReference>
<evidence type="ECO:0000256" key="1">
    <source>
        <dbReference type="ARBA" id="ARBA00006096"/>
    </source>
</evidence>
<accession>A0A7X9RM17</accession>
<keyword evidence="3" id="KW-1133">Transmembrane helix</keyword>
<comment type="caution">
    <text evidence="4">The sequence shown here is derived from an EMBL/GenBank/DDBJ whole genome shotgun (WGS) entry which is preliminary data.</text>
</comment>
<evidence type="ECO:0000256" key="3">
    <source>
        <dbReference type="SAM" id="Phobius"/>
    </source>
</evidence>
<dbReference type="GO" id="GO:0006508">
    <property type="term" value="P:proteolysis"/>
    <property type="evidence" value="ECO:0007669"/>
    <property type="project" value="InterPro"/>
</dbReference>